<dbReference type="Proteomes" id="UP000595140">
    <property type="component" value="Unassembled WGS sequence"/>
</dbReference>
<keyword evidence="1" id="KW-0040">ANK repeat</keyword>
<dbReference type="AlphaFoldDB" id="A0A484L8B3"/>
<accession>A0A484L8B3</accession>
<sequence>MDVSPLFLLDIAKELKYKCVVDNGRLILAIEKTAGDEDPDLGHIFTTGPVMSFQELQDSFQIQISSANLVLVDKKYMVLNPPSHQAPMNKKIADSVFKKVLCEAGESIARNKAPFAALCGVGLLAALCHKEIIPKEGVQAWATSIQGSAKIVSDTVKALKEVVKIVCFPKMLPNLPNAPVSHVQDNEGQGPLHYAAVCERKDIAEMLVKNNADIGMEDGE</sequence>
<proteinExistence type="predicted"/>
<dbReference type="SUPFAM" id="SSF48403">
    <property type="entry name" value="Ankyrin repeat"/>
    <property type="match status" value="1"/>
</dbReference>
<keyword evidence="3" id="KW-1185">Reference proteome</keyword>
<dbReference type="Pfam" id="PF00023">
    <property type="entry name" value="Ank"/>
    <property type="match status" value="1"/>
</dbReference>
<dbReference type="PROSITE" id="PS50088">
    <property type="entry name" value="ANK_REPEAT"/>
    <property type="match status" value="1"/>
</dbReference>
<dbReference type="Gene3D" id="1.25.40.20">
    <property type="entry name" value="Ankyrin repeat-containing domain"/>
    <property type="match status" value="1"/>
</dbReference>
<evidence type="ECO:0000256" key="1">
    <source>
        <dbReference type="PROSITE-ProRule" id="PRU00023"/>
    </source>
</evidence>
<feature type="repeat" description="ANK" evidence="1">
    <location>
        <begin position="187"/>
        <end position="219"/>
    </location>
</feature>
<organism evidence="2 3">
    <name type="scientific">Cuscuta campestris</name>
    <dbReference type="NCBI Taxonomy" id="132261"/>
    <lineage>
        <taxon>Eukaryota</taxon>
        <taxon>Viridiplantae</taxon>
        <taxon>Streptophyta</taxon>
        <taxon>Embryophyta</taxon>
        <taxon>Tracheophyta</taxon>
        <taxon>Spermatophyta</taxon>
        <taxon>Magnoliopsida</taxon>
        <taxon>eudicotyledons</taxon>
        <taxon>Gunneridae</taxon>
        <taxon>Pentapetalae</taxon>
        <taxon>asterids</taxon>
        <taxon>lamiids</taxon>
        <taxon>Solanales</taxon>
        <taxon>Convolvulaceae</taxon>
        <taxon>Cuscuteae</taxon>
        <taxon>Cuscuta</taxon>
        <taxon>Cuscuta subgen. Grammica</taxon>
        <taxon>Cuscuta sect. Cleistogrammica</taxon>
    </lineage>
</organism>
<dbReference type="PROSITE" id="PS50297">
    <property type="entry name" value="ANK_REP_REGION"/>
    <property type="match status" value="1"/>
</dbReference>
<evidence type="ECO:0000313" key="3">
    <source>
        <dbReference type="Proteomes" id="UP000595140"/>
    </source>
</evidence>
<dbReference type="InterPro" id="IPR002110">
    <property type="entry name" value="Ankyrin_rpt"/>
</dbReference>
<gene>
    <name evidence="2" type="ORF">CCAM_LOCUS14421</name>
</gene>
<protein>
    <submittedName>
        <fullName evidence="2">Uncharacterized protein</fullName>
    </submittedName>
</protein>
<dbReference type="EMBL" id="OOIL02001116">
    <property type="protein sequence ID" value="VFQ72645.1"/>
    <property type="molecule type" value="Genomic_DNA"/>
</dbReference>
<evidence type="ECO:0000313" key="2">
    <source>
        <dbReference type="EMBL" id="VFQ72645.1"/>
    </source>
</evidence>
<name>A0A484L8B3_9ASTE</name>
<dbReference type="InterPro" id="IPR036770">
    <property type="entry name" value="Ankyrin_rpt-contain_sf"/>
</dbReference>
<reference evidence="2 3" key="1">
    <citation type="submission" date="2018-04" db="EMBL/GenBank/DDBJ databases">
        <authorList>
            <person name="Vogel A."/>
        </authorList>
    </citation>
    <scope>NUCLEOTIDE SEQUENCE [LARGE SCALE GENOMIC DNA]</scope>
</reference>
<dbReference type="OrthoDB" id="71307at2759"/>